<sequence>MKIRNNGSRIFMTELMFSIFFFIIISAICLQCFAGSYAKSKSAKEITRAVNLATNEAEEYLLTDEYQSNTYYYDKDWKSVSDDKAAYKLTTLVIEPEKKGQCQTMHVVVSTISDEEIYSLEVEKALK</sequence>
<dbReference type="AlphaFoldDB" id="A0A927U8Z2"/>
<protein>
    <submittedName>
        <fullName evidence="1">Uncharacterized protein</fullName>
    </submittedName>
</protein>
<dbReference type="Proteomes" id="UP000766246">
    <property type="component" value="Unassembled WGS sequence"/>
</dbReference>
<comment type="caution">
    <text evidence="1">The sequence shown here is derived from an EMBL/GenBank/DDBJ whole genome shotgun (WGS) entry which is preliminary data.</text>
</comment>
<dbReference type="EMBL" id="SVER01000003">
    <property type="protein sequence ID" value="MBE5918478.1"/>
    <property type="molecule type" value="Genomic_DNA"/>
</dbReference>
<name>A0A927U8Z2_9FIRM</name>
<reference evidence="1" key="1">
    <citation type="submission" date="2019-04" db="EMBL/GenBank/DDBJ databases">
        <title>Evolution of Biomass-Degrading Anaerobic Consortia Revealed by Metagenomics.</title>
        <authorList>
            <person name="Peng X."/>
        </authorList>
    </citation>
    <scope>NUCLEOTIDE SEQUENCE</scope>
    <source>
        <strain evidence="1">SIG311</strain>
    </source>
</reference>
<evidence type="ECO:0000313" key="1">
    <source>
        <dbReference type="EMBL" id="MBE5918478.1"/>
    </source>
</evidence>
<accession>A0A927U8Z2</accession>
<evidence type="ECO:0000313" key="2">
    <source>
        <dbReference type="Proteomes" id="UP000766246"/>
    </source>
</evidence>
<proteinExistence type="predicted"/>
<organism evidence="1 2">
    <name type="scientific">Pseudobutyrivibrio ruminis</name>
    <dbReference type="NCBI Taxonomy" id="46206"/>
    <lineage>
        <taxon>Bacteria</taxon>
        <taxon>Bacillati</taxon>
        <taxon>Bacillota</taxon>
        <taxon>Clostridia</taxon>
        <taxon>Lachnospirales</taxon>
        <taxon>Lachnospiraceae</taxon>
        <taxon>Pseudobutyrivibrio</taxon>
    </lineage>
</organism>
<gene>
    <name evidence="1" type="ORF">E7272_01420</name>
</gene>